<gene>
    <name evidence="2" type="ORF">F8144_25685</name>
</gene>
<evidence type="ECO:0000313" key="2">
    <source>
        <dbReference type="EMBL" id="KAB1985934.1"/>
    </source>
</evidence>
<dbReference type="AlphaFoldDB" id="A0A7J5DAX3"/>
<name>A0A7J5DAX3_9ACTN</name>
<dbReference type="InterPro" id="IPR036866">
    <property type="entry name" value="RibonucZ/Hydroxyglut_hydro"/>
</dbReference>
<dbReference type="PANTHER" id="PTHR43546:SF3">
    <property type="entry name" value="UPF0173 METAL-DEPENDENT HYDROLASE MJ1163"/>
    <property type="match status" value="1"/>
</dbReference>
<accession>A0A7J5DAX3</accession>
<dbReference type="EMBL" id="WBKG01000023">
    <property type="protein sequence ID" value="KAB1985934.1"/>
    <property type="molecule type" value="Genomic_DNA"/>
</dbReference>
<keyword evidence="3" id="KW-1185">Reference proteome</keyword>
<dbReference type="PANTHER" id="PTHR43546">
    <property type="entry name" value="UPF0173 METAL-DEPENDENT HYDROLASE MJ1163-RELATED"/>
    <property type="match status" value="1"/>
</dbReference>
<keyword evidence="2" id="KW-0378">Hydrolase</keyword>
<dbReference type="Gene3D" id="3.60.15.10">
    <property type="entry name" value="Ribonuclease Z/Hydroxyacylglutathione hydrolase-like"/>
    <property type="match status" value="1"/>
</dbReference>
<sequence>MPVMELTKFGHACVRLEKDGRRLVIDPGGLSDATALEGADAVLVTHEHFDHFSEEVLRRAAAARPGLRIWTNPSVAKRLDGLGTRVTTTGDGDAFTAAGFDVRVHGTWHAVIHPDVPRIPNIGFLVDDSLFHPGDALTVPDGPVDTLLLPVHAPWSTVGDLIDYVREVAPRDAYAVHDGALNDIGATMVEGFLGERGPGVPARYHRPAPGTSVRIG</sequence>
<proteinExistence type="predicted"/>
<dbReference type="GO" id="GO:0016787">
    <property type="term" value="F:hydrolase activity"/>
    <property type="evidence" value="ECO:0007669"/>
    <property type="project" value="UniProtKB-KW"/>
</dbReference>
<dbReference type="InterPro" id="IPR001279">
    <property type="entry name" value="Metallo-B-lactamas"/>
</dbReference>
<dbReference type="InterPro" id="IPR050114">
    <property type="entry name" value="UPF0173_UPF0282_UlaG_hydrolase"/>
</dbReference>
<dbReference type="SMART" id="SM00849">
    <property type="entry name" value="Lactamase_B"/>
    <property type="match status" value="1"/>
</dbReference>
<dbReference type="SUPFAM" id="SSF56281">
    <property type="entry name" value="Metallo-hydrolase/oxidoreductase"/>
    <property type="match status" value="1"/>
</dbReference>
<protein>
    <submittedName>
        <fullName evidence="2">MBL fold metallo-hydrolase</fullName>
    </submittedName>
</protein>
<evidence type="ECO:0000259" key="1">
    <source>
        <dbReference type="SMART" id="SM00849"/>
    </source>
</evidence>
<reference evidence="2 3" key="1">
    <citation type="submission" date="2019-09" db="EMBL/GenBank/DDBJ databases">
        <title>Isolation and identification of active actinomycetes.</title>
        <authorList>
            <person name="Yu Z."/>
            <person name="Han C."/>
            <person name="Yu B."/>
        </authorList>
    </citation>
    <scope>NUCLEOTIDE SEQUENCE [LARGE SCALE GENOMIC DNA]</scope>
    <source>
        <strain evidence="2 3">NEAU-H2</strain>
    </source>
</reference>
<evidence type="ECO:0000313" key="3">
    <source>
        <dbReference type="Proteomes" id="UP000442990"/>
    </source>
</evidence>
<dbReference type="Pfam" id="PF13483">
    <property type="entry name" value="Lactamase_B_3"/>
    <property type="match status" value="1"/>
</dbReference>
<feature type="domain" description="Metallo-beta-lactamase" evidence="1">
    <location>
        <begin position="10"/>
        <end position="177"/>
    </location>
</feature>
<dbReference type="Proteomes" id="UP000442990">
    <property type="component" value="Unassembled WGS sequence"/>
</dbReference>
<organism evidence="2 3">
    <name type="scientific">Streptomyces triticiradicis</name>
    <dbReference type="NCBI Taxonomy" id="2651189"/>
    <lineage>
        <taxon>Bacteria</taxon>
        <taxon>Bacillati</taxon>
        <taxon>Actinomycetota</taxon>
        <taxon>Actinomycetes</taxon>
        <taxon>Kitasatosporales</taxon>
        <taxon>Streptomycetaceae</taxon>
        <taxon>Streptomyces</taxon>
    </lineage>
</organism>
<comment type="caution">
    <text evidence="2">The sequence shown here is derived from an EMBL/GenBank/DDBJ whole genome shotgun (WGS) entry which is preliminary data.</text>
</comment>